<evidence type="ECO:0000313" key="2">
    <source>
        <dbReference type="EMBL" id="JAD15548.1"/>
    </source>
</evidence>
<keyword evidence="1" id="KW-0472">Membrane</keyword>
<sequence>MPILSSTCPFNNYRSLVYTSLWIILILVSKIILVRQSLVLVVALCFLMFLLITRKINQIMSINKKDNNKKSFARTNSKHIFNFSIRQYFAKCTF</sequence>
<keyword evidence="1" id="KW-0812">Transmembrane</keyword>
<proteinExistence type="predicted"/>
<evidence type="ECO:0000256" key="1">
    <source>
        <dbReference type="SAM" id="Phobius"/>
    </source>
</evidence>
<accession>A0A0A8XRZ0</accession>
<organism evidence="2">
    <name type="scientific">Arundo donax</name>
    <name type="common">Giant reed</name>
    <name type="synonym">Donax arundinaceus</name>
    <dbReference type="NCBI Taxonomy" id="35708"/>
    <lineage>
        <taxon>Eukaryota</taxon>
        <taxon>Viridiplantae</taxon>
        <taxon>Streptophyta</taxon>
        <taxon>Embryophyta</taxon>
        <taxon>Tracheophyta</taxon>
        <taxon>Spermatophyta</taxon>
        <taxon>Magnoliopsida</taxon>
        <taxon>Liliopsida</taxon>
        <taxon>Poales</taxon>
        <taxon>Poaceae</taxon>
        <taxon>PACMAD clade</taxon>
        <taxon>Arundinoideae</taxon>
        <taxon>Arundineae</taxon>
        <taxon>Arundo</taxon>
    </lineage>
</organism>
<protein>
    <submittedName>
        <fullName evidence="2">Uncharacterized protein</fullName>
    </submittedName>
</protein>
<dbReference type="EMBL" id="GBRH01282347">
    <property type="protein sequence ID" value="JAD15548.1"/>
    <property type="molecule type" value="Transcribed_RNA"/>
</dbReference>
<name>A0A0A8XRZ0_ARUDO</name>
<reference evidence="2" key="1">
    <citation type="submission" date="2014-09" db="EMBL/GenBank/DDBJ databases">
        <authorList>
            <person name="Magalhaes I.L.F."/>
            <person name="Oliveira U."/>
            <person name="Santos F.R."/>
            <person name="Vidigal T.H.D.A."/>
            <person name="Brescovit A.D."/>
            <person name="Santos A.J."/>
        </authorList>
    </citation>
    <scope>NUCLEOTIDE SEQUENCE</scope>
    <source>
        <tissue evidence="2">Shoot tissue taken approximately 20 cm above the soil surface</tissue>
    </source>
</reference>
<dbReference type="AlphaFoldDB" id="A0A0A8XRZ0"/>
<keyword evidence="1" id="KW-1133">Transmembrane helix</keyword>
<reference evidence="2" key="2">
    <citation type="journal article" date="2015" name="Data Brief">
        <title>Shoot transcriptome of the giant reed, Arundo donax.</title>
        <authorList>
            <person name="Barrero R.A."/>
            <person name="Guerrero F.D."/>
            <person name="Moolhuijzen P."/>
            <person name="Goolsby J.A."/>
            <person name="Tidwell J."/>
            <person name="Bellgard S.E."/>
            <person name="Bellgard M.I."/>
        </authorList>
    </citation>
    <scope>NUCLEOTIDE SEQUENCE</scope>
    <source>
        <tissue evidence="2">Shoot tissue taken approximately 20 cm above the soil surface</tissue>
    </source>
</reference>
<feature type="transmembrane region" description="Helical" evidence="1">
    <location>
        <begin position="20"/>
        <end position="52"/>
    </location>
</feature>